<reference evidence="3 4" key="1">
    <citation type="submission" date="2017-03" db="EMBL/GenBank/DDBJ databases">
        <title>Genomes of endolithic fungi from Antarctica.</title>
        <authorList>
            <person name="Coleine C."/>
            <person name="Masonjones S."/>
            <person name="Stajich J.E."/>
        </authorList>
    </citation>
    <scope>NUCLEOTIDE SEQUENCE [LARGE SCALE GENOMIC DNA]</scope>
    <source>
        <strain evidence="3 4">CCFEE 6315</strain>
    </source>
</reference>
<feature type="domain" description="Alpha/beta hydrolase fold-3" evidence="2">
    <location>
        <begin position="95"/>
        <end position="302"/>
    </location>
</feature>
<keyword evidence="4" id="KW-1185">Reference proteome</keyword>
<dbReference type="InterPro" id="IPR013094">
    <property type="entry name" value="AB_hydrolase_3"/>
</dbReference>
<dbReference type="SUPFAM" id="SSF53474">
    <property type="entry name" value="alpha/beta-Hydrolases"/>
    <property type="match status" value="1"/>
</dbReference>
<sequence length="327" mass="35097">MAGPQTQLAFDREFAGAMAGIAEMFAGAERRPAGDVKGRREDFNGLFTVLFDKVPETPTVVQKEHFVPTYDGLEVQLLEFRSSSQQSKSGAAIYQVHGGGMIGGSPGLLAKALAASCEMSGLPIFAINYRKAPENPHPAPVNDCYAGLQWLHAHAGELGIDKSKIIIWGESAGGGIAAGTALMARDQKLSPPLAMQVLIYPMLDDRNLTPTNVDGMGVWRCDDNITGWQALLGKDAGSEKEVEGHAYAAPARAKDLSGLPPTYIDVGQLDIFYAEDLKYAGRLADVGVPVEFHLYPGLPHAFEGLGPQTQIVKGALANRQRRIAEFH</sequence>
<dbReference type="Proteomes" id="UP000308549">
    <property type="component" value="Unassembled WGS sequence"/>
</dbReference>
<dbReference type="OrthoDB" id="433474at2759"/>
<dbReference type="InterPro" id="IPR050300">
    <property type="entry name" value="GDXG_lipolytic_enzyme"/>
</dbReference>
<protein>
    <recommendedName>
        <fullName evidence="2">Alpha/beta hydrolase fold-3 domain-containing protein</fullName>
    </recommendedName>
</protein>
<evidence type="ECO:0000313" key="3">
    <source>
        <dbReference type="EMBL" id="TKA23710.1"/>
    </source>
</evidence>
<keyword evidence="1" id="KW-0378">Hydrolase</keyword>
<evidence type="ECO:0000256" key="1">
    <source>
        <dbReference type="ARBA" id="ARBA00022801"/>
    </source>
</evidence>
<proteinExistence type="predicted"/>
<gene>
    <name evidence="3" type="ORF">B0A50_06546</name>
</gene>
<comment type="caution">
    <text evidence="3">The sequence shown here is derived from an EMBL/GenBank/DDBJ whole genome shotgun (WGS) entry which is preliminary data.</text>
</comment>
<dbReference type="PANTHER" id="PTHR48081:SF8">
    <property type="entry name" value="ALPHA_BETA HYDROLASE FOLD-3 DOMAIN-CONTAINING PROTEIN-RELATED"/>
    <property type="match status" value="1"/>
</dbReference>
<dbReference type="PANTHER" id="PTHR48081">
    <property type="entry name" value="AB HYDROLASE SUPERFAMILY PROTEIN C4A8.06C"/>
    <property type="match status" value="1"/>
</dbReference>
<accession>A0A4U0TNX9</accession>
<evidence type="ECO:0000313" key="4">
    <source>
        <dbReference type="Proteomes" id="UP000308549"/>
    </source>
</evidence>
<dbReference type="Pfam" id="PF07859">
    <property type="entry name" value="Abhydrolase_3"/>
    <property type="match status" value="1"/>
</dbReference>
<dbReference type="Gene3D" id="3.40.50.1820">
    <property type="entry name" value="alpha/beta hydrolase"/>
    <property type="match status" value="1"/>
</dbReference>
<dbReference type="GO" id="GO:0016787">
    <property type="term" value="F:hydrolase activity"/>
    <property type="evidence" value="ECO:0007669"/>
    <property type="project" value="UniProtKB-KW"/>
</dbReference>
<dbReference type="InterPro" id="IPR029058">
    <property type="entry name" value="AB_hydrolase_fold"/>
</dbReference>
<evidence type="ECO:0000259" key="2">
    <source>
        <dbReference type="Pfam" id="PF07859"/>
    </source>
</evidence>
<dbReference type="AlphaFoldDB" id="A0A4U0TNX9"/>
<name>A0A4U0TNX9_9PEZI</name>
<organism evidence="3 4">
    <name type="scientific">Salinomyces thailandicus</name>
    <dbReference type="NCBI Taxonomy" id="706561"/>
    <lineage>
        <taxon>Eukaryota</taxon>
        <taxon>Fungi</taxon>
        <taxon>Dikarya</taxon>
        <taxon>Ascomycota</taxon>
        <taxon>Pezizomycotina</taxon>
        <taxon>Dothideomycetes</taxon>
        <taxon>Dothideomycetidae</taxon>
        <taxon>Mycosphaerellales</taxon>
        <taxon>Teratosphaeriaceae</taxon>
        <taxon>Salinomyces</taxon>
    </lineage>
</organism>
<dbReference type="EMBL" id="NAJL01000052">
    <property type="protein sequence ID" value="TKA23710.1"/>
    <property type="molecule type" value="Genomic_DNA"/>
</dbReference>